<dbReference type="EMBL" id="ML994611">
    <property type="protein sequence ID" value="KAF2194409.1"/>
    <property type="molecule type" value="Genomic_DNA"/>
</dbReference>
<accession>A0A6A6EUE7</accession>
<dbReference type="Pfam" id="PF05368">
    <property type="entry name" value="NmrA"/>
    <property type="match status" value="1"/>
</dbReference>
<evidence type="ECO:0000313" key="5">
    <source>
        <dbReference type="Proteomes" id="UP000800200"/>
    </source>
</evidence>
<dbReference type="PANTHER" id="PTHR42748">
    <property type="entry name" value="NITROGEN METABOLITE REPRESSION PROTEIN NMRA FAMILY MEMBER"/>
    <property type="match status" value="1"/>
</dbReference>
<dbReference type="FunFam" id="3.40.50.720:FF:000528">
    <property type="entry name" value="Nucleoside-diphosphate-sugar epimerase family protein"/>
    <property type="match status" value="1"/>
</dbReference>
<dbReference type="Gene3D" id="3.40.50.720">
    <property type="entry name" value="NAD(P)-binding Rossmann-like Domain"/>
    <property type="match status" value="1"/>
</dbReference>
<sequence length="307" mass="34348">MSRPVLICGATGKQGGAVINKLLEEKADFEILAITRDVNSASAQRLLKKSSRIKLVQGDLAKPLAIFTAAKQVTKSPIWGVFSVQVPMGFGQGGGGELGQGKALIDAAIEVGVKFFVYTSVDRYGEASIDNPTRIPHFINKHNIEHHLINSTKNGKMNWTILRPVAFMENFTDNFLGRAFVTSWKMAVKNKPLQVIAVRDIGFFGAQAFLRPDEFKGRGISLAGDELTIDQMAQIFKKKTGRDLDWTYRFICSLLMWMVKDFGIMFKWFYDVGYAANIAELKKMHPGLTNFETWLETESQFAKNIKP</sequence>
<keyword evidence="5" id="KW-1185">Reference proteome</keyword>
<evidence type="ECO:0000259" key="3">
    <source>
        <dbReference type="Pfam" id="PF05368"/>
    </source>
</evidence>
<dbReference type="GO" id="GO:0005634">
    <property type="term" value="C:nucleus"/>
    <property type="evidence" value="ECO:0007669"/>
    <property type="project" value="TreeGrafter"/>
</dbReference>
<dbReference type="PANTHER" id="PTHR42748:SF7">
    <property type="entry name" value="NMRA LIKE REDOX SENSOR 1-RELATED"/>
    <property type="match status" value="1"/>
</dbReference>
<evidence type="ECO:0000256" key="1">
    <source>
        <dbReference type="ARBA" id="ARBA00006328"/>
    </source>
</evidence>
<gene>
    <name evidence="4" type="ORF">K469DRAFT_616872</name>
</gene>
<reference evidence="4" key="1">
    <citation type="journal article" date="2020" name="Stud. Mycol.">
        <title>101 Dothideomycetes genomes: a test case for predicting lifestyles and emergence of pathogens.</title>
        <authorList>
            <person name="Haridas S."/>
            <person name="Albert R."/>
            <person name="Binder M."/>
            <person name="Bloem J."/>
            <person name="Labutti K."/>
            <person name="Salamov A."/>
            <person name="Andreopoulos B."/>
            <person name="Baker S."/>
            <person name="Barry K."/>
            <person name="Bills G."/>
            <person name="Bluhm B."/>
            <person name="Cannon C."/>
            <person name="Castanera R."/>
            <person name="Culley D."/>
            <person name="Daum C."/>
            <person name="Ezra D."/>
            <person name="Gonzalez J."/>
            <person name="Henrissat B."/>
            <person name="Kuo A."/>
            <person name="Liang C."/>
            <person name="Lipzen A."/>
            <person name="Lutzoni F."/>
            <person name="Magnuson J."/>
            <person name="Mondo S."/>
            <person name="Nolan M."/>
            <person name="Ohm R."/>
            <person name="Pangilinan J."/>
            <person name="Park H.-J."/>
            <person name="Ramirez L."/>
            <person name="Alfaro M."/>
            <person name="Sun H."/>
            <person name="Tritt A."/>
            <person name="Yoshinaga Y."/>
            <person name="Zwiers L.-H."/>
            <person name="Turgeon B."/>
            <person name="Goodwin S."/>
            <person name="Spatafora J."/>
            <person name="Crous P."/>
            <person name="Grigoriev I."/>
        </authorList>
    </citation>
    <scope>NUCLEOTIDE SEQUENCE</scope>
    <source>
        <strain evidence="4">CBS 207.26</strain>
    </source>
</reference>
<protein>
    <submittedName>
        <fullName evidence="4">NmrA-like family protein</fullName>
    </submittedName>
</protein>
<keyword evidence="2" id="KW-0521">NADP</keyword>
<name>A0A6A6EUE7_9PEZI</name>
<evidence type="ECO:0000256" key="2">
    <source>
        <dbReference type="ARBA" id="ARBA00022857"/>
    </source>
</evidence>
<organism evidence="4 5">
    <name type="scientific">Zopfia rhizophila CBS 207.26</name>
    <dbReference type="NCBI Taxonomy" id="1314779"/>
    <lineage>
        <taxon>Eukaryota</taxon>
        <taxon>Fungi</taxon>
        <taxon>Dikarya</taxon>
        <taxon>Ascomycota</taxon>
        <taxon>Pezizomycotina</taxon>
        <taxon>Dothideomycetes</taxon>
        <taxon>Dothideomycetes incertae sedis</taxon>
        <taxon>Zopfiaceae</taxon>
        <taxon>Zopfia</taxon>
    </lineage>
</organism>
<dbReference type="OrthoDB" id="9997102at2759"/>
<dbReference type="SUPFAM" id="SSF51735">
    <property type="entry name" value="NAD(P)-binding Rossmann-fold domains"/>
    <property type="match status" value="1"/>
</dbReference>
<dbReference type="AlphaFoldDB" id="A0A6A6EUE7"/>
<dbReference type="Gene3D" id="3.90.25.10">
    <property type="entry name" value="UDP-galactose 4-epimerase, domain 1"/>
    <property type="match status" value="1"/>
</dbReference>
<dbReference type="InterPro" id="IPR051164">
    <property type="entry name" value="NmrA-like_oxidored"/>
</dbReference>
<comment type="similarity">
    <text evidence="1">Belongs to the NmrA-type oxidoreductase family.</text>
</comment>
<dbReference type="InterPro" id="IPR036291">
    <property type="entry name" value="NAD(P)-bd_dom_sf"/>
</dbReference>
<dbReference type="InterPro" id="IPR008030">
    <property type="entry name" value="NmrA-like"/>
</dbReference>
<proteinExistence type="inferred from homology"/>
<dbReference type="Proteomes" id="UP000800200">
    <property type="component" value="Unassembled WGS sequence"/>
</dbReference>
<evidence type="ECO:0000313" key="4">
    <source>
        <dbReference type="EMBL" id="KAF2194409.1"/>
    </source>
</evidence>
<feature type="domain" description="NmrA-like" evidence="3">
    <location>
        <begin position="4"/>
        <end position="294"/>
    </location>
</feature>